<dbReference type="InterPro" id="IPR003406">
    <property type="entry name" value="Glyco_trans_14"/>
</dbReference>
<evidence type="ECO:0000313" key="11">
    <source>
        <dbReference type="EMBL" id="CAH1779726.1"/>
    </source>
</evidence>
<evidence type="ECO:0000256" key="6">
    <source>
        <dbReference type="ARBA" id="ARBA00022968"/>
    </source>
</evidence>
<evidence type="ECO:0000256" key="5">
    <source>
        <dbReference type="ARBA" id="ARBA00022692"/>
    </source>
</evidence>
<keyword evidence="12" id="KW-1185">Reference proteome</keyword>
<keyword evidence="7" id="KW-1133">Transmembrane helix</keyword>
<keyword evidence="8" id="KW-0472">Membrane</keyword>
<dbReference type="GO" id="GO:0008375">
    <property type="term" value="F:acetylglucosaminyltransferase activity"/>
    <property type="evidence" value="ECO:0007669"/>
    <property type="project" value="TreeGrafter"/>
</dbReference>
<evidence type="ECO:0000256" key="9">
    <source>
        <dbReference type="ARBA" id="ARBA00023180"/>
    </source>
</evidence>
<proteinExistence type="inferred from homology"/>
<accession>A0A8J1TTM6</accession>
<dbReference type="GO" id="GO:0016020">
    <property type="term" value="C:membrane"/>
    <property type="evidence" value="ECO:0007669"/>
    <property type="project" value="UniProtKB-SubCell"/>
</dbReference>
<dbReference type="Pfam" id="PF02485">
    <property type="entry name" value="Branch"/>
    <property type="match status" value="1"/>
</dbReference>
<dbReference type="AlphaFoldDB" id="A0A8J1TTM6"/>
<evidence type="ECO:0000313" key="12">
    <source>
        <dbReference type="Proteomes" id="UP000749559"/>
    </source>
</evidence>
<evidence type="ECO:0000256" key="8">
    <source>
        <dbReference type="ARBA" id="ARBA00023136"/>
    </source>
</evidence>
<sequence>MAVAYFRGNLIYIVCWAAFFITIMMYLTDEDIDTGIINSDSNATLNGQSEISRMFKQHIVCEKGINLTVITLNLTSQHEKGIPVSKVPDVSCPGILQNNKDAIQQAIDELNATVKVGVAPTVYKNLTNSCIEFHQTRRYIMKPTSKLEFDFPIAFDIIMYKDIEQMERLLRAIYRPWNYYCIHVDQKSGSELFEGVQGIASCLPNVETASTRIGVRWGAFSVLNANLICMRDLFKKKKWKYYINLTGQEFPMRTNLELVHILKAFNGSNNMKGTVEKAVSRRWGRQAGLEKLQLNMTMTKGEVHIVATRNFVDFVLHSNISKIFLEWVKGTAIPDETFFTALNHNPQLGVPGAYKGIPETNFHSYPFLARWKHWANRHWYPNGPCNGKWNKAICIMGIRDLHYMATDPHLFVNKLHLSFQHFALDCLEQHYFQRVLREYETKRPAINISYYEQFAFVKNHV</sequence>
<evidence type="ECO:0000256" key="1">
    <source>
        <dbReference type="ARBA" id="ARBA00004606"/>
    </source>
</evidence>
<dbReference type="PANTHER" id="PTHR19297">
    <property type="entry name" value="GLYCOSYLTRANSFERASE 14 FAMILY MEMBER"/>
    <property type="match status" value="1"/>
</dbReference>
<evidence type="ECO:0000256" key="4">
    <source>
        <dbReference type="ARBA" id="ARBA00022679"/>
    </source>
</evidence>
<comment type="subcellular location">
    <subcellularLocation>
        <location evidence="1">Membrane</location>
        <topology evidence="1">Single-pass type II membrane protein</topology>
    </subcellularLocation>
</comment>
<comment type="pathway">
    <text evidence="2">Protein modification; protein glycosylation.</text>
</comment>
<name>A0A8J1TTM6_OWEFU</name>
<gene>
    <name evidence="11" type="ORF">OFUS_LOCUS6503</name>
</gene>
<keyword evidence="4" id="KW-0808">Transferase</keyword>
<keyword evidence="5" id="KW-0812">Transmembrane</keyword>
<keyword evidence="6" id="KW-0735">Signal-anchor</keyword>
<comment type="similarity">
    <text evidence="10">Belongs to the glycosyltransferase 14 family.</text>
</comment>
<reference evidence="11" key="1">
    <citation type="submission" date="2022-03" db="EMBL/GenBank/DDBJ databases">
        <authorList>
            <person name="Martin C."/>
        </authorList>
    </citation>
    <scope>NUCLEOTIDE SEQUENCE</scope>
</reference>
<evidence type="ECO:0000256" key="2">
    <source>
        <dbReference type="ARBA" id="ARBA00004922"/>
    </source>
</evidence>
<dbReference type="Proteomes" id="UP000749559">
    <property type="component" value="Unassembled WGS sequence"/>
</dbReference>
<protein>
    <submittedName>
        <fullName evidence="11">Uncharacterized protein</fullName>
    </submittedName>
</protein>
<dbReference type="OrthoDB" id="2019572at2759"/>
<organism evidence="11 12">
    <name type="scientific">Owenia fusiformis</name>
    <name type="common">Polychaete worm</name>
    <dbReference type="NCBI Taxonomy" id="6347"/>
    <lineage>
        <taxon>Eukaryota</taxon>
        <taxon>Metazoa</taxon>
        <taxon>Spiralia</taxon>
        <taxon>Lophotrochozoa</taxon>
        <taxon>Annelida</taxon>
        <taxon>Polychaeta</taxon>
        <taxon>Sedentaria</taxon>
        <taxon>Canalipalpata</taxon>
        <taxon>Sabellida</taxon>
        <taxon>Oweniida</taxon>
        <taxon>Oweniidae</taxon>
        <taxon>Owenia</taxon>
    </lineage>
</organism>
<keyword evidence="3" id="KW-0328">Glycosyltransferase</keyword>
<comment type="caution">
    <text evidence="11">The sequence shown here is derived from an EMBL/GenBank/DDBJ whole genome shotgun (WGS) entry which is preliminary data.</text>
</comment>
<keyword evidence="9" id="KW-0325">Glycoprotein</keyword>
<evidence type="ECO:0000256" key="10">
    <source>
        <dbReference type="ARBA" id="ARBA00038150"/>
    </source>
</evidence>
<evidence type="ECO:0000256" key="3">
    <source>
        <dbReference type="ARBA" id="ARBA00022676"/>
    </source>
</evidence>
<dbReference type="EMBL" id="CAIIXF020000003">
    <property type="protein sequence ID" value="CAH1779726.1"/>
    <property type="molecule type" value="Genomic_DNA"/>
</dbReference>
<dbReference type="PANTHER" id="PTHR19297:SF191">
    <property type="entry name" value="PROTEIN XYLOSYLTRANSFERASE"/>
    <property type="match status" value="1"/>
</dbReference>
<evidence type="ECO:0000256" key="7">
    <source>
        <dbReference type="ARBA" id="ARBA00022989"/>
    </source>
</evidence>